<evidence type="ECO:0000313" key="2">
    <source>
        <dbReference type="EMBL" id="URD96548.1"/>
    </source>
</evidence>
<keyword evidence="4" id="KW-1185">Reference proteome</keyword>
<dbReference type="Proteomes" id="UP001055439">
    <property type="component" value="Chromosome 4"/>
</dbReference>
<evidence type="ECO:0000256" key="1">
    <source>
        <dbReference type="SAM" id="Phobius"/>
    </source>
</evidence>
<gene>
    <name evidence="3" type="ORF">MUK42_30303</name>
    <name evidence="2" type="ORF">MUK42_35903</name>
</gene>
<dbReference type="EMBL" id="CP097506">
    <property type="protein sequence ID" value="URD96548.1"/>
    <property type="molecule type" value="Genomic_DNA"/>
</dbReference>
<keyword evidence="1" id="KW-0812">Transmembrane</keyword>
<evidence type="ECO:0000313" key="4">
    <source>
        <dbReference type="Proteomes" id="UP001055439"/>
    </source>
</evidence>
<protein>
    <submittedName>
        <fullName evidence="3">Uncharacterized protein</fullName>
    </submittedName>
</protein>
<keyword evidence="1" id="KW-1133">Transmembrane helix</keyword>
<feature type="transmembrane region" description="Helical" evidence="1">
    <location>
        <begin position="6"/>
        <end position="33"/>
    </location>
</feature>
<dbReference type="AlphaFoldDB" id="A0A9E7FN10"/>
<proteinExistence type="predicted"/>
<accession>A0A9E7FN10</accession>
<name>A0A9E7FN10_9LILI</name>
<sequence length="208" mass="23876">MPVPGVSSLLLFLAVSCVFLFSGLVSFLVAAVYDSFAGKDIRLLSVPENMYVETNRCRNPDHIDLVDRRRWTAEVITNSRNQLRLRFRNCCGRHLAARLGLLILDELRDDEAAQVRDARHEWALVPVGHRFILRCFSDDFLVADPQPQYLMVQETALRLYKLSQCHMQGTHTLDQFLWDIELDSDFEILSSPPRSFLPASMANNIEPR</sequence>
<dbReference type="EMBL" id="CP097506">
    <property type="protein sequence ID" value="URD98032.1"/>
    <property type="molecule type" value="Genomic_DNA"/>
</dbReference>
<evidence type="ECO:0000313" key="3">
    <source>
        <dbReference type="EMBL" id="URD98032.1"/>
    </source>
</evidence>
<keyword evidence="1" id="KW-0472">Membrane</keyword>
<organism evidence="3 4">
    <name type="scientific">Musa troglodytarum</name>
    <name type="common">fe'i banana</name>
    <dbReference type="NCBI Taxonomy" id="320322"/>
    <lineage>
        <taxon>Eukaryota</taxon>
        <taxon>Viridiplantae</taxon>
        <taxon>Streptophyta</taxon>
        <taxon>Embryophyta</taxon>
        <taxon>Tracheophyta</taxon>
        <taxon>Spermatophyta</taxon>
        <taxon>Magnoliopsida</taxon>
        <taxon>Liliopsida</taxon>
        <taxon>Zingiberales</taxon>
        <taxon>Musaceae</taxon>
        <taxon>Musa</taxon>
    </lineage>
</organism>
<reference evidence="3" key="1">
    <citation type="submission" date="2022-05" db="EMBL/GenBank/DDBJ databases">
        <title>The Musa troglodytarum L. genome provides insights into the mechanism of non-climacteric behaviour and enrichment of carotenoids.</title>
        <authorList>
            <person name="Wang J."/>
        </authorList>
    </citation>
    <scope>NUCLEOTIDE SEQUENCE</scope>
    <source>
        <tissue evidence="3">Leaf</tissue>
    </source>
</reference>